<dbReference type="Gene3D" id="3.40.220.10">
    <property type="entry name" value="Leucine Aminopeptidase, subunit E, domain 1"/>
    <property type="match status" value="1"/>
</dbReference>
<dbReference type="InterPro" id="IPR043472">
    <property type="entry name" value="Macro_dom-like"/>
</dbReference>
<proteinExistence type="predicted"/>
<comment type="caution">
    <text evidence="1">The sequence shown here is derived from an EMBL/GenBank/DDBJ whole genome shotgun (WGS) entry which is preliminary data.</text>
</comment>
<evidence type="ECO:0008006" key="3">
    <source>
        <dbReference type="Google" id="ProtNLM"/>
    </source>
</evidence>
<protein>
    <recommendedName>
        <fullName evidence="3">Macro domain-containing protein</fullName>
    </recommendedName>
</protein>
<dbReference type="EMBL" id="JBHSBU010000001">
    <property type="protein sequence ID" value="MFC4158907.1"/>
    <property type="molecule type" value="Genomic_DNA"/>
</dbReference>
<gene>
    <name evidence="1" type="ORF">ACFOW7_05990</name>
</gene>
<accession>A0ABV8MMK4</accession>
<organism evidence="1 2">
    <name type="scientific">Chitinimonas lacunae</name>
    <dbReference type="NCBI Taxonomy" id="1963018"/>
    <lineage>
        <taxon>Bacteria</taxon>
        <taxon>Pseudomonadati</taxon>
        <taxon>Pseudomonadota</taxon>
        <taxon>Betaproteobacteria</taxon>
        <taxon>Neisseriales</taxon>
        <taxon>Chitinibacteraceae</taxon>
        <taxon>Chitinimonas</taxon>
    </lineage>
</organism>
<name>A0ABV8MMK4_9NEIS</name>
<dbReference type="SUPFAM" id="SSF52949">
    <property type="entry name" value="Macro domain-like"/>
    <property type="match status" value="1"/>
</dbReference>
<evidence type="ECO:0000313" key="2">
    <source>
        <dbReference type="Proteomes" id="UP001595791"/>
    </source>
</evidence>
<sequence length="350" mass="38542">MIETAQGSPFEADVEALVNTIDAAGHAMGRAGQRFKKAFPDNAALCLAAGRARRISPEQIVVYGCHGLINPRYLLNLAIVPARHSEPCVETLQASLAALSTTVRRLGINSLALTAPCGLAVSTVHTLLSQAFAELPEVRVLLFESDLDRHEPKPAYPPLTPARAMLLALVDDYAALGYPQTAREVQTLAYFLQEAGEPLRLYFEPADHGLTLGKPGRFWAGLDGHYLRHDESNDTYSVQPEVREAVRALIGRLPDSQRRLSEVSRLIESYETPYGLALLSAVHWVAHRGGRAGELPATDQEMALRLIQRWQRATPYRFTASHINQAWNRLARLGWLSCLQGGDERQGEPA</sequence>
<dbReference type="RefSeq" id="WP_378162086.1">
    <property type="nucleotide sequence ID" value="NZ_JBHSBU010000001.1"/>
</dbReference>
<dbReference type="InterPro" id="IPR050892">
    <property type="entry name" value="ADP-ribose_metab_enzymes"/>
</dbReference>
<dbReference type="PANTHER" id="PTHR12521:SF0">
    <property type="entry name" value="ADP-RIBOSE GLYCOHYDROLASE OARD1"/>
    <property type="match status" value="1"/>
</dbReference>
<dbReference type="PANTHER" id="PTHR12521">
    <property type="entry name" value="PROTEIN C6ORF130"/>
    <property type="match status" value="1"/>
</dbReference>
<dbReference type="Proteomes" id="UP001595791">
    <property type="component" value="Unassembled WGS sequence"/>
</dbReference>
<evidence type="ECO:0000313" key="1">
    <source>
        <dbReference type="EMBL" id="MFC4158907.1"/>
    </source>
</evidence>
<reference evidence="2" key="1">
    <citation type="journal article" date="2019" name="Int. J. Syst. Evol. Microbiol.">
        <title>The Global Catalogue of Microorganisms (GCM) 10K type strain sequencing project: providing services to taxonomists for standard genome sequencing and annotation.</title>
        <authorList>
            <consortium name="The Broad Institute Genomics Platform"/>
            <consortium name="The Broad Institute Genome Sequencing Center for Infectious Disease"/>
            <person name="Wu L."/>
            <person name="Ma J."/>
        </authorList>
    </citation>
    <scope>NUCLEOTIDE SEQUENCE [LARGE SCALE GENOMIC DNA]</scope>
    <source>
        <strain evidence="2">LMG 29894</strain>
    </source>
</reference>
<keyword evidence="2" id="KW-1185">Reference proteome</keyword>